<evidence type="ECO:0000256" key="1">
    <source>
        <dbReference type="SAM" id="Coils"/>
    </source>
</evidence>
<accession>A0A547PMF5</accession>
<dbReference type="EMBL" id="VFSV01000047">
    <property type="protein sequence ID" value="TRD15332.1"/>
    <property type="molecule type" value="Genomic_DNA"/>
</dbReference>
<dbReference type="OrthoDB" id="6148968at2"/>
<keyword evidence="1" id="KW-0175">Coiled coil</keyword>
<dbReference type="PANTHER" id="PTHR32309:SF31">
    <property type="entry name" value="CAPSULAR EXOPOLYSACCHARIDE FAMILY"/>
    <property type="match status" value="1"/>
</dbReference>
<dbReference type="Proteomes" id="UP000318590">
    <property type="component" value="Unassembled WGS sequence"/>
</dbReference>
<feature type="transmembrane region" description="Helical" evidence="2">
    <location>
        <begin position="280"/>
        <end position="301"/>
    </location>
</feature>
<dbReference type="RefSeq" id="WP_142835958.1">
    <property type="nucleotide sequence ID" value="NZ_VFSV01000047.1"/>
</dbReference>
<feature type="coiled-coil region" evidence="1">
    <location>
        <begin position="59"/>
        <end position="86"/>
    </location>
</feature>
<keyword evidence="2" id="KW-0472">Membrane</keyword>
<proteinExistence type="predicted"/>
<dbReference type="InterPro" id="IPR050445">
    <property type="entry name" value="Bact_polysacc_biosynth/exp"/>
</dbReference>
<gene>
    <name evidence="3" type="ORF">FEV53_16975</name>
</gene>
<evidence type="ECO:0008006" key="5">
    <source>
        <dbReference type="Google" id="ProtNLM"/>
    </source>
</evidence>
<dbReference type="PANTHER" id="PTHR32309">
    <property type="entry name" value="TYROSINE-PROTEIN KINASE"/>
    <property type="match status" value="1"/>
</dbReference>
<sequence>MTLIEVFMQELDRLRRDELGSRTDSSAEAIRDYQASVHETQTSISVLQQTSGLLSMEHYQDQVYEADQLEAEVLKVEAELRQVVSEVTQLAQDLGVPPELAAAVLQLYSDHEFLALTEQMSEVAADLATASRQYGAAHPKVRQPKLAYEALQRDALSRVDAMPGLDQERFGRLGLFPDGNNGELLTELVQKESRRAGLDARLTRMREMLVSRRQELLSLAPTAAELQDMQRNFDVAEAIFASAIARAEASRTDLYASYPLAQVLEDPSLPETSSAPMTKLSIAAGIAATLALIIGLGMAWFRHLLLDPALRRYHHVDESG</sequence>
<evidence type="ECO:0000313" key="4">
    <source>
        <dbReference type="Proteomes" id="UP000318590"/>
    </source>
</evidence>
<name>A0A547PMF5_9RHOB</name>
<evidence type="ECO:0000256" key="2">
    <source>
        <dbReference type="SAM" id="Phobius"/>
    </source>
</evidence>
<evidence type="ECO:0000313" key="3">
    <source>
        <dbReference type="EMBL" id="TRD15332.1"/>
    </source>
</evidence>
<keyword evidence="2" id="KW-0812">Transmembrane</keyword>
<reference evidence="3 4" key="1">
    <citation type="submission" date="2019-06" db="EMBL/GenBank/DDBJ databases">
        <title>Paenimaribius caenipelagi gen. nov., sp. nov., isolated from a tidal flat.</title>
        <authorList>
            <person name="Yoon J.-H."/>
        </authorList>
    </citation>
    <scope>NUCLEOTIDE SEQUENCE [LARGE SCALE GENOMIC DNA]</scope>
    <source>
        <strain evidence="3 4">JBTF-M29</strain>
    </source>
</reference>
<dbReference type="AlphaFoldDB" id="A0A547PMF5"/>
<keyword evidence="4" id="KW-1185">Reference proteome</keyword>
<protein>
    <recommendedName>
        <fullName evidence="5">Tyrosine kinase G-rich domain-containing protein</fullName>
    </recommendedName>
</protein>
<keyword evidence="2" id="KW-1133">Transmembrane helix</keyword>
<organism evidence="3 4">
    <name type="scientific">Palleronia caenipelagi</name>
    <dbReference type="NCBI Taxonomy" id="2489174"/>
    <lineage>
        <taxon>Bacteria</taxon>
        <taxon>Pseudomonadati</taxon>
        <taxon>Pseudomonadota</taxon>
        <taxon>Alphaproteobacteria</taxon>
        <taxon>Rhodobacterales</taxon>
        <taxon>Roseobacteraceae</taxon>
        <taxon>Palleronia</taxon>
    </lineage>
</organism>
<comment type="caution">
    <text evidence="3">The sequence shown here is derived from an EMBL/GenBank/DDBJ whole genome shotgun (WGS) entry which is preliminary data.</text>
</comment>